<gene>
    <name evidence="2" type="ORF">MNEG_0691</name>
</gene>
<dbReference type="RefSeq" id="XP_013906278.1">
    <property type="nucleotide sequence ID" value="XM_014050824.1"/>
</dbReference>
<evidence type="ECO:0000313" key="2">
    <source>
        <dbReference type="EMBL" id="KIZ07259.1"/>
    </source>
</evidence>
<dbReference type="Proteomes" id="UP000054498">
    <property type="component" value="Unassembled WGS sequence"/>
</dbReference>
<evidence type="ECO:0000256" key="1">
    <source>
        <dbReference type="SAM" id="MobiDB-lite"/>
    </source>
</evidence>
<dbReference type="AlphaFoldDB" id="A0A0D2LLM1"/>
<name>A0A0D2LLM1_9CHLO</name>
<dbReference type="KEGG" id="mng:MNEG_0691"/>
<dbReference type="EMBL" id="KK100278">
    <property type="protein sequence ID" value="KIZ07259.1"/>
    <property type="molecule type" value="Genomic_DNA"/>
</dbReference>
<accession>A0A0D2LLM1</accession>
<feature type="region of interest" description="Disordered" evidence="1">
    <location>
        <begin position="177"/>
        <end position="238"/>
    </location>
</feature>
<protein>
    <submittedName>
        <fullName evidence="2">Uncharacterized protein</fullName>
    </submittedName>
</protein>
<feature type="compositionally biased region" description="Basic and acidic residues" evidence="1">
    <location>
        <begin position="193"/>
        <end position="203"/>
    </location>
</feature>
<evidence type="ECO:0000313" key="3">
    <source>
        <dbReference type="Proteomes" id="UP000054498"/>
    </source>
</evidence>
<feature type="compositionally biased region" description="Acidic residues" evidence="1">
    <location>
        <begin position="204"/>
        <end position="223"/>
    </location>
</feature>
<organism evidence="2 3">
    <name type="scientific">Monoraphidium neglectum</name>
    <dbReference type="NCBI Taxonomy" id="145388"/>
    <lineage>
        <taxon>Eukaryota</taxon>
        <taxon>Viridiplantae</taxon>
        <taxon>Chlorophyta</taxon>
        <taxon>core chlorophytes</taxon>
        <taxon>Chlorophyceae</taxon>
        <taxon>CS clade</taxon>
        <taxon>Sphaeropleales</taxon>
        <taxon>Selenastraceae</taxon>
        <taxon>Monoraphidium</taxon>
    </lineage>
</organism>
<sequence length="238" mass="25754">MLLLAAHRLRQLSPELASEGSIEGAVVGCLNWDGSVALRSVVAVKQLDTTRDGSIDREATLLRLWPGEPVPVPLSRLLSQSGLAAAAPMVWSAALTAFRQAEKLYHAGGGGSSSAVVGDYGGGAHLGDRASCVLVALRLAKLALLQQPLAELSALMQQALLQQLQDLEQTELAPQTQAWCNPPGWEGQLRNLEGAKQHQKQQEQQEDQQEGQQDEEQPDEEEQQQQQQQQDFGCAQHA</sequence>
<keyword evidence="3" id="KW-1185">Reference proteome</keyword>
<proteinExistence type="predicted"/>
<dbReference type="GeneID" id="25726809"/>
<reference evidence="2 3" key="1">
    <citation type="journal article" date="2013" name="BMC Genomics">
        <title>Reconstruction of the lipid metabolism for the microalga Monoraphidium neglectum from its genome sequence reveals characteristics suitable for biofuel production.</title>
        <authorList>
            <person name="Bogen C."/>
            <person name="Al-Dilaimi A."/>
            <person name="Albersmeier A."/>
            <person name="Wichmann J."/>
            <person name="Grundmann M."/>
            <person name="Rupp O."/>
            <person name="Lauersen K.J."/>
            <person name="Blifernez-Klassen O."/>
            <person name="Kalinowski J."/>
            <person name="Goesmann A."/>
            <person name="Mussgnug J.H."/>
            <person name="Kruse O."/>
        </authorList>
    </citation>
    <scope>NUCLEOTIDE SEQUENCE [LARGE SCALE GENOMIC DNA]</scope>
    <source>
        <strain evidence="2 3">SAG 48.87</strain>
    </source>
</reference>